<accession>A0AA49IZK0</accession>
<protein>
    <submittedName>
        <fullName evidence="1">Uncharacterized protein</fullName>
    </submittedName>
</protein>
<name>A0AA49IZK0_9PROT</name>
<proteinExistence type="predicted"/>
<organism evidence="1">
    <name type="scientific">Candidatus Nitricoxidivorans perseverans</name>
    <dbReference type="NCBI Taxonomy" id="2975601"/>
    <lineage>
        <taxon>Bacteria</taxon>
        <taxon>Pseudomonadati</taxon>
        <taxon>Pseudomonadota</taxon>
        <taxon>Betaproteobacteria</taxon>
        <taxon>Nitrosomonadales</taxon>
        <taxon>Sterolibacteriaceae</taxon>
        <taxon>Candidatus Nitricoxidivorans</taxon>
    </lineage>
</organism>
<dbReference type="AlphaFoldDB" id="A0AA49IZK0"/>
<dbReference type="Proteomes" id="UP001234916">
    <property type="component" value="Chromosome"/>
</dbReference>
<reference evidence="1" key="1">
    <citation type="journal article" date="2023" name="Nat. Microbiol.">
        <title>Enrichment and characterization of a nitric oxide-reducing microbial community in a continuous bioreactor.</title>
        <authorList>
            <person name="Garrido-Amador P."/>
            <person name="Stortenbeker N."/>
            <person name="Wessels H.J.C.T."/>
            <person name="Speth D.R."/>
            <person name="Garcia-Heredia I."/>
            <person name="Kartal B."/>
        </authorList>
    </citation>
    <scope>NUCLEOTIDE SEQUENCE</scope>
    <source>
        <strain evidence="1">MAG1</strain>
    </source>
</reference>
<gene>
    <name evidence="1" type="ORF">OHM77_04705</name>
</gene>
<evidence type="ECO:0000313" key="1">
    <source>
        <dbReference type="EMBL" id="WIM06569.1"/>
    </source>
</evidence>
<dbReference type="EMBL" id="CP107246">
    <property type="protein sequence ID" value="WIM06569.1"/>
    <property type="molecule type" value="Genomic_DNA"/>
</dbReference>
<dbReference type="KEGG" id="npv:OHM77_04705"/>
<sequence length="76" mass="8842">MQYSPDNTMDNLREYFANRNKPKQPSAETLARQEADREFFAGLDRHRKAEEAKRMNDLAQVFANRAAARRAERAAQ</sequence>